<dbReference type="OMA" id="IWMCEEK"/>
<feature type="domain" description="Galectin" evidence="3">
    <location>
        <begin position="1"/>
        <end position="133"/>
    </location>
</feature>
<keyword evidence="1 2" id="KW-0430">Lectin</keyword>
<evidence type="ECO:0000256" key="1">
    <source>
        <dbReference type="ARBA" id="ARBA00022734"/>
    </source>
</evidence>
<dbReference type="SMART" id="SM00276">
    <property type="entry name" value="GLECT"/>
    <property type="match status" value="1"/>
</dbReference>
<dbReference type="InterPro" id="IPR013320">
    <property type="entry name" value="ConA-like_dom_sf"/>
</dbReference>
<dbReference type="CDD" id="cd00070">
    <property type="entry name" value="GLECT"/>
    <property type="match status" value="1"/>
</dbReference>
<dbReference type="SUPFAM" id="SSF49899">
    <property type="entry name" value="Concanavalin A-like lectins/glucanases"/>
    <property type="match status" value="1"/>
</dbReference>
<dbReference type="SMART" id="SM00908">
    <property type="entry name" value="Gal-bind_lectin"/>
    <property type="match status" value="1"/>
</dbReference>
<dbReference type="InterPro" id="IPR044156">
    <property type="entry name" value="Galectin-like"/>
</dbReference>
<dbReference type="InterPro" id="IPR001079">
    <property type="entry name" value="Galectin_CRD"/>
</dbReference>
<dbReference type="Proteomes" id="UP000233040">
    <property type="component" value="Unassembled WGS sequence"/>
</dbReference>
<proteinExistence type="predicted"/>
<dbReference type="Ensembl" id="ENSCCAT00000051228.1">
    <property type="protein sequence ID" value="ENSCCAP00000033459.1"/>
    <property type="gene ID" value="ENSCCAG00000034746.1"/>
</dbReference>
<dbReference type="GO" id="GO:0030246">
    <property type="term" value="F:carbohydrate binding"/>
    <property type="evidence" value="ECO:0007669"/>
    <property type="project" value="UniProtKB-UniRule"/>
</dbReference>
<dbReference type="PANTHER" id="PTHR11346:SF15">
    <property type="entry name" value="PLACENTAL PROTEIN 13-LIKE"/>
    <property type="match status" value="1"/>
</dbReference>
<sequence length="134" mass="15064">VPYAWPVSLSVGSCVRIRVTPILSFVEDPQLQVDFHTGTNEESDTTFHFQVNFGHWVAVNSDVYGVWWSGVTCHNIPFEDGKPFDLHVSVLDNEHQVMVNNKYCYSFAHLLPLCCVRMLRVCGDVSVTSVCVDG</sequence>
<evidence type="ECO:0000313" key="4">
    <source>
        <dbReference type="Ensembl" id="ENSCCAP00000033459.1"/>
    </source>
</evidence>
<keyword evidence="5" id="KW-1185">Reference proteome</keyword>
<dbReference type="AlphaFoldDB" id="A0A2K5RZ75"/>
<evidence type="ECO:0000313" key="5">
    <source>
        <dbReference type="Proteomes" id="UP000233040"/>
    </source>
</evidence>
<dbReference type="Pfam" id="PF00337">
    <property type="entry name" value="Gal-bind_lectin"/>
    <property type="match status" value="1"/>
</dbReference>
<evidence type="ECO:0000259" key="3">
    <source>
        <dbReference type="PROSITE" id="PS51304"/>
    </source>
</evidence>
<reference evidence="4" key="1">
    <citation type="submission" date="2025-08" db="UniProtKB">
        <authorList>
            <consortium name="Ensembl"/>
        </authorList>
    </citation>
    <scope>IDENTIFICATION</scope>
</reference>
<protein>
    <recommendedName>
        <fullName evidence="2">Galectin</fullName>
    </recommendedName>
</protein>
<reference evidence="4" key="2">
    <citation type="submission" date="2025-09" db="UniProtKB">
        <authorList>
            <consortium name="Ensembl"/>
        </authorList>
    </citation>
    <scope>IDENTIFICATION</scope>
</reference>
<organism evidence="4 5">
    <name type="scientific">Cebus imitator</name>
    <name type="common">Panamanian white-faced capuchin</name>
    <name type="synonym">Cebus capucinus imitator</name>
    <dbReference type="NCBI Taxonomy" id="2715852"/>
    <lineage>
        <taxon>Eukaryota</taxon>
        <taxon>Metazoa</taxon>
        <taxon>Chordata</taxon>
        <taxon>Craniata</taxon>
        <taxon>Vertebrata</taxon>
        <taxon>Euteleostomi</taxon>
        <taxon>Mammalia</taxon>
        <taxon>Eutheria</taxon>
        <taxon>Euarchontoglires</taxon>
        <taxon>Primates</taxon>
        <taxon>Haplorrhini</taxon>
        <taxon>Platyrrhini</taxon>
        <taxon>Cebidae</taxon>
        <taxon>Cebinae</taxon>
        <taxon>Cebus</taxon>
    </lineage>
</organism>
<evidence type="ECO:0000256" key="2">
    <source>
        <dbReference type="RuleBase" id="RU102079"/>
    </source>
</evidence>
<dbReference type="GeneTree" id="ENSGT00940000163192"/>
<dbReference type="PANTHER" id="PTHR11346">
    <property type="entry name" value="GALECTIN"/>
    <property type="match status" value="1"/>
</dbReference>
<dbReference type="Gene3D" id="2.60.120.200">
    <property type="match status" value="1"/>
</dbReference>
<dbReference type="PROSITE" id="PS51304">
    <property type="entry name" value="GALECTIN"/>
    <property type="match status" value="1"/>
</dbReference>
<accession>A0A2K5RZ75</accession>
<name>A0A2K5RZ75_CEBIM</name>